<evidence type="ECO:0008006" key="4">
    <source>
        <dbReference type="Google" id="ProtNLM"/>
    </source>
</evidence>
<evidence type="ECO:0000313" key="3">
    <source>
        <dbReference type="Proteomes" id="UP000176854"/>
    </source>
</evidence>
<name>A0A1F5Z925_9BACT</name>
<feature type="transmembrane region" description="Helical" evidence="1">
    <location>
        <begin position="6"/>
        <end position="25"/>
    </location>
</feature>
<comment type="caution">
    <text evidence="2">The sequence shown here is derived from an EMBL/GenBank/DDBJ whole genome shotgun (WGS) entry which is preliminary data.</text>
</comment>
<gene>
    <name evidence="2" type="ORF">A2154_05215</name>
</gene>
<accession>A0A1F5Z925</accession>
<dbReference type="Proteomes" id="UP000176854">
    <property type="component" value="Unassembled WGS sequence"/>
</dbReference>
<dbReference type="AlphaFoldDB" id="A0A1F5Z925"/>
<evidence type="ECO:0000256" key="1">
    <source>
        <dbReference type="SAM" id="Phobius"/>
    </source>
</evidence>
<keyword evidence="1" id="KW-0472">Membrane</keyword>
<dbReference type="Pfam" id="PF14584">
    <property type="entry name" value="DUF4446"/>
    <property type="match status" value="1"/>
</dbReference>
<sequence>MNIFLVVVPIFIWLGILTFFTFRMIRHYNMLISGASKLTLREVLNSIINAQNQLTQHTKITRLQVEKLEAETAFHLQKIGLVRFNPFADTGGAQSFVLALLDSAENGIVMTSLYARTGNRWYIKHVKSGKGSELELSKEERAAIENAKYVKDMK</sequence>
<dbReference type="STRING" id="1798373.A2154_05215"/>
<keyword evidence="1" id="KW-1133">Transmembrane helix</keyword>
<organism evidence="2 3">
    <name type="scientific">Candidatus Gottesmanbacteria bacterium RBG_16_43_7</name>
    <dbReference type="NCBI Taxonomy" id="1798373"/>
    <lineage>
        <taxon>Bacteria</taxon>
        <taxon>Candidatus Gottesmaniibacteriota</taxon>
    </lineage>
</organism>
<proteinExistence type="predicted"/>
<keyword evidence="1" id="KW-0812">Transmembrane</keyword>
<protein>
    <recommendedName>
        <fullName evidence="4">DUF4446 domain-containing protein</fullName>
    </recommendedName>
</protein>
<dbReference type="EMBL" id="MFJC01000033">
    <property type="protein sequence ID" value="OGG08969.1"/>
    <property type="molecule type" value="Genomic_DNA"/>
</dbReference>
<reference evidence="2 3" key="1">
    <citation type="journal article" date="2016" name="Nat. Commun.">
        <title>Thousands of microbial genomes shed light on interconnected biogeochemical processes in an aquifer system.</title>
        <authorList>
            <person name="Anantharaman K."/>
            <person name="Brown C.T."/>
            <person name="Hug L.A."/>
            <person name="Sharon I."/>
            <person name="Castelle C.J."/>
            <person name="Probst A.J."/>
            <person name="Thomas B.C."/>
            <person name="Singh A."/>
            <person name="Wilkins M.J."/>
            <person name="Karaoz U."/>
            <person name="Brodie E.L."/>
            <person name="Williams K.H."/>
            <person name="Hubbard S.S."/>
            <person name="Banfield J.F."/>
        </authorList>
    </citation>
    <scope>NUCLEOTIDE SEQUENCE [LARGE SCALE GENOMIC DNA]</scope>
</reference>
<dbReference type="InterPro" id="IPR027981">
    <property type="entry name" value="DUF4446"/>
</dbReference>
<evidence type="ECO:0000313" key="2">
    <source>
        <dbReference type="EMBL" id="OGG08969.1"/>
    </source>
</evidence>